<proteinExistence type="predicted"/>
<comment type="caution">
    <text evidence="2">The sequence shown here is derived from an EMBL/GenBank/DDBJ whole genome shotgun (WGS) entry which is preliminary data.</text>
</comment>
<reference evidence="2" key="1">
    <citation type="submission" date="2020-12" db="EMBL/GenBank/DDBJ databases">
        <title>Clostridium thailandense sp. nov., a novel acetogenic bacterium isolated from peat land soil in Thailand.</title>
        <authorList>
            <person name="Chaikitkaew S."/>
            <person name="Birkeland N.K."/>
        </authorList>
    </citation>
    <scope>NUCLEOTIDE SEQUENCE</scope>
    <source>
        <strain evidence="2">PL3</strain>
    </source>
</reference>
<dbReference type="AlphaFoldDB" id="A0A949X2R5"/>
<protein>
    <submittedName>
        <fullName evidence="2">Helix-turn-helix domain-containing protein</fullName>
    </submittedName>
</protein>
<evidence type="ECO:0000259" key="1">
    <source>
        <dbReference type="Pfam" id="PF12728"/>
    </source>
</evidence>
<name>A0A949X2R5_9CLOT</name>
<dbReference type="Proteomes" id="UP000694308">
    <property type="component" value="Unassembled WGS sequence"/>
</dbReference>
<feature type="domain" description="Helix-turn-helix" evidence="1">
    <location>
        <begin position="12"/>
        <end position="61"/>
    </location>
</feature>
<keyword evidence="3" id="KW-1185">Reference proteome</keyword>
<accession>A0A949X2R5</accession>
<dbReference type="Pfam" id="PF12728">
    <property type="entry name" value="HTH_17"/>
    <property type="match status" value="1"/>
</dbReference>
<evidence type="ECO:0000313" key="2">
    <source>
        <dbReference type="EMBL" id="MBV7271623.1"/>
    </source>
</evidence>
<sequence length="71" mass="8291">MTEKQMEKLPALLTVKEMAAVLKIGLNAAYQIIYKKEFCILRIAPRVIRVPSCELIRWIKSGKSKFKFYED</sequence>
<organism evidence="2 3">
    <name type="scientific">Clostridium thailandense</name>
    <dbReference type="NCBI Taxonomy" id="2794346"/>
    <lineage>
        <taxon>Bacteria</taxon>
        <taxon>Bacillati</taxon>
        <taxon>Bacillota</taxon>
        <taxon>Clostridia</taxon>
        <taxon>Eubacteriales</taxon>
        <taxon>Clostridiaceae</taxon>
        <taxon>Clostridium</taxon>
    </lineage>
</organism>
<dbReference type="EMBL" id="JAEEGC010000007">
    <property type="protein sequence ID" value="MBV7271623.1"/>
    <property type="molecule type" value="Genomic_DNA"/>
</dbReference>
<evidence type="ECO:0000313" key="3">
    <source>
        <dbReference type="Proteomes" id="UP000694308"/>
    </source>
</evidence>
<gene>
    <name evidence="2" type="ORF">I6U48_01680</name>
</gene>
<dbReference type="InterPro" id="IPR041657">
    <property type="entry name" value="HTH_17"/>
</dbReference>